<protein>
    <submittedName>
        <fullName evidence="2">Uncharacterized protein</fullName>
    </submittedName>
</protein>
<comment type="caution">
    <text evidence="2">The sequence shown here is derived from an EMBL/GenBank/DDBJ whole genome shotgun (WGS) entry which is preliminary data.</text>
</comment>
<evidence type="ECO:0000256" key="1">
    <source>
        <dbReference type="SAM" id="MobiDB-lite"/>
    </source>
</evidence>
<dbReference type="AlphaFoldDB" id="A0AAD3YCL1"/>
<feature type="compositionally biased region" description="Pro residues" evidence="1">
    <location>
        <begin position="82"/>
        <end position="95"/>
    </location>
</feature>
<feature type="region of interest" description="Disordered" evidence="1">
    <location>
        <begin position="132"/>
        <end position="164"/>
    </location>
</feature>
<gene>
    <name evidence="2" type="ORF">CspeluHIS016_0502670</name>
</gene>
<dbReference type="PANTHER" id="PTHR40130:SF1">
    <property type="entry name" value="SPINDLE POLE BODY-ASSOCIATED PROTEIN CUT12 DOMAIN-CONTAINING PROTEIN"/>
    <property type="match status" value="1"/>
</dbReference>
<feature type="compositionally biased region" description="Basic and acidic residues" evidence="1">
    <location>
        <begin position="237"/>
        <end position="246"/>
    </location>
</feature>
<feature type="compositionally biased region" description="Low complexity" evidence="1">
    <location>
        <begin position="96"/>
        <end position="108"/>
    </location>
</feature>
<feature type="region of interest" description="Disordered" evidence="1">
    <location>
        <begin position="368"/>
        <end position="389"/>
    </location>
</feature>
<reference evidence="2" key="2">
    <citation type="submission" date="2023-06" db="EMBL/GenBank/DDBJ databases">
        <authorList>
            <person name="Kobayashi Y."/>
            <person name="Kayamori A."/>
            <person name="Aoki K."/>
            <person name="Shiwa Y."/>
            <person name="Fujita N."/>
            <person name="Sugita T."/>
            <person name="Iwasaki W."/>
            <person name="Tanaka N."/>
            <person name="Takashima M."/>
        </authorList>
    </citation>
    <scope>NUCLEOTIDE SEQUENCE</scope>
    <source>
        <strain evidence="2">HIS016</strain>
    </source>
</reference>
<feature type="compositionally biased region" description="Basic and acidic residues" evidence="1">
    <location>
        <begin position="214"/>
        <end position="223"/>
    </location>
</feature>
<feature type="region of interest" description="Disordered" evidence="1">
    <location>
        <begin position="47"/>
        <end position="114"/>
    </location>
</feature>
<feature type="region of interest" description="Disordered" evidence="1">
    <location>
        <begin position="192"/>
        <end position="246"/>
    </location>
</feature>
<organism evidence="2 3">
    <name type="scientific">Cutaneotrichosporon spelunceum</name>
    <dbReference type="NCBI Taxonomy" id="1672016"/>
    <lineage>
        <taxon>Eukaryota</taxon>
        <taxon>Fungi</taxon>
        <taxon>Dikarya</taxon>
        <taxon>Basidiomycota</taxon>
        <taxon>Agaricomycotina</taxon>
        <taxon>Tremellomycetes</taxon>
        <taxon>Trichosporonales</taxon>
        <taxon>Trichosporonaceae</taxon>
        <taxon>Cutaneotrichosporon</taxon>
    </lineage>
</organism>
<feature type="compositionally biased region" description="Low complexity" evidence="1">
    <location>
        <begin position="142"/>
        <end position="161"/>
    </location>
</feature>
<reference evidence="2" key="1">
    <citation type="journal article" date="2023" name="BMC Genomics">
        <title>Chromosome-level genome assemblies of Cutaneotrichosporon spp. (Trichosporonales, Basidiomycota) reveal imbalanced evolution between nucleotide sequences and chromosome synteny.</title>
        <authorList>
            <person name="Kobayashi Y."/>
            <person name="Kayamori A."/>
            <person name="Aoki K."/>
            <person name="Shiwa Y."/>
            <person name="Matsutani M."/>
            <person name="Fujita N."/>
            <person name="Sugita T."/>
            <person name="Iwasaki W."/>
            <person name="Tanaka N."/>
            <person name="Takashima M."/>
        </authorList>
    </citation>
    <scope>NUCLEOTIDE SEQUENCE</scope>
    <source>
        <strain evidence="2">HIS016</strain>
    </source>
</reference>
<evidence type="ECO:0000313" key="2">
    <source>
        <dbReference type="EMBL" id="GMK58235.1"/>
    </source>
</evidence>
<feature type="compositionally biased region" description="Basic and acidic residues" evidence="1">
    <location>
        <begin position="68"/>
        <end position="77"/>
    </location>
</feature>
<accession>A0AAD3YCL1</accession>
<proteinExistence type="predicted"/>
<dbReference type="PANTHER" id="PTHR40130">
    <property type="entry name" value="EXPRESSED PROTEIN"/>
    <property type="match status" value="1"/>
</dbReference>
<dbReference type="Proteomes" id="UP001222932">
    <property type="component" value="Unassembled WGS sequence"/>
</dbReference>
<keyword evidence="3" id="KW-1185">Reference proteome</keyword>
<sequence>MADSLQRAHQLSAQASILIRQPDADRTALDRALDAFREAEGLFEAAAQSADDSNRGTLKMLSNQHSRLVRDTERRIAALDTPPNPFRPSSPPSPSQGPQRSASTPIGPGLIGSGLGPGLTAVRASVPPFALRPVEPRFNPTSPLYSSSSSSEPPDESYLLPGAIPDTGDPFARFWGMLENMMEEISFPRALTTAVTSPTKAGTEKREKKGKKGKEKDGKEKGNGESPSSSESFYVVPEEKKAGKTPEELALENASLRASLDALAVHAHMVEKENRELKKRAEERDVTLRSMVLDVQKEARKARHQEVLRSQMINPPVVERDNGAQGNQLALRKHVAELEEEVRANNKKLEESRQENVKLNAQLNKFKEKWDKLKAKKEAKAKAREEAKR</sequence>
<dbReference type="EMBL" id="BTCM01000005">
    <property type="protein sequence ID" value="GMK58235.1"/>
    <property type="molecule type" value="Genomic_DNA"/>
</dbReference>
<evidence type="ECO:0000313" key="3">
    <source>
        <dbReference type="Proteomes" id="UP001222932"/>
    </source>
</evidence>
<name>A0AAD3YCL1_9TREE</name>